<dbReference type="PANTHER" id="PTHR46401">
    <property type="entry name" value="GLYCOSYLTRANSFERASE WBBK-RELATED"/>
    <property type="match status" value="1"/>
</dbReference>
<dbReference type="EMBL" id="AB924601">
    <property type="protein sequence ID" value="BAT24206.1"/>
    <property type="molecule type" value="Genomic_DNA"/>
</dbReference>
<organism evidence="3">
    <name type="scientific">Klebsiella sp. SW4</name>
    <dbReference type="NCBI Taxonomy" id="1037240"/>
    <lineage>
        <taxon>Bacteria</taxon>
        <taxon>Pseudomonadati</taxon>
        <taxon>Pseudomonadota</taxon>
        <taxon>Gammaproteobacteria</taxon>
        <taxon>Enterobacterales</taxon>
        <taxon>Enterobacteriaceae</taxon>
        <taxon>Klebsiella/Raoultella group</taxon>
        <taxon>Klebsiella</taxon>
    </lineage>
</organism>
<dbReference type="Pfam" id="PF13439">
    <property type="entry name" value="Glyco_transf_4"/>
    <property type="match status" value="1"/>
</dbReference>
<sequence>MIIANGKILILSHTGVYSTFKIGSHHYANMLSNLGYDVYYSGISSSFFHRIRRIISKEKPAKKKVDDIVRDVDINSFFPLTMRDVWYKNIANNIFIKNVNKKNPIFNINFDVVICDYPFFYSVLSKIKYKKLIYRPTDNYTSMSGEKVRFYEKKICYEAQKIISTSETVKNEILKNYGVQLKDKSHVIENGYDQNFFYNKNENINRKNCVYIGALDYRFDYEALKVLANENPEVSFDIFGPLPKNYLSSIEPNFRNCGNVSFKGVVDYEIVPEILNRYRVGILPLTNNDSNRGRSPMKLWEYLSCGLNIVYSNIEHVNEIPCVHRYNNLNDINEIFNKAYTQTEKPEDLNTIIESNSWLGKVNLLLKYVE</sequence>
<proteinExistence type="predicted"/>
<accession>A0A0P0YSG3</accession>
<dbReference type="Pfam" id="PF13692">
    <property type="entry name" value="Glyco_trans_1_4"/>
    <property type="match status" value="1"/>
</dbReference>
<evidence type="ECO:0000313" key="3">
    <source>
        <dbReference type="EMBL" id="BAT24206.1"/>
    </source>
</evidence>
<dbReference type="GO" id="GO:0016757">
    <property type="term" value="F:glycosyltransferase activity"/>
    <property type="evidence" value="ECO:0007669"/>
    <property type="project" value="TreeGrafter"/>
</dbReference>
<dbReference type="InterPro" id="IPR028098">
    <property type="entry name" value="Glyco_trans_4-like_N"/>
</dbReference>
<keyword evidence="1 3" id="KW-0808">Transferase</keyword>
<dbReference type="Gene3D" id="3.40.50.11010">
    <property type="match status" value="1"/>
</dbReference>
<gene>
    <name evidence="3" type="primary">wcuO</name>
</gene>
<dbReference type="PANTHER" id="PTHR46401:SF2">
    <property type="entry name" value="GLYCOSYLTRANSFERASE WBBK-RELATED"/>
    <property type="match status" value="1"/>
</dbReference>
<dbReference type="Gene3D" id="3.40.50.2000">
    <property type="entry name" value="Glycogen Phosphorylase B"/>
    <property type="match status" value="1"/>
</dbReference>
<evidence type="ECO:0000259" key="2">
    <source>
        <dbReference type="Pfam" id="PF13439"/>
    </source>
</evidence>
<dbReference type="SUPFAM" id="SSF53756">
    <property type="entry name" value="UDP-Glycosyltransferase/glycogen phosphorylase"/>
    <property type="match status" value="1"/>
</dbReference>
<evidence type="ECO:0000256" key="1">
    <source>
        <dbReference type="ARBA" id="ARBA00022679"/>
    </source>
</evidence>
<name>A0A0P0YSG3_9ENTR</name>
<feature type="domain" description="Glycosyltransferase subfamily 4-like N-terminal" evidence="2">
    <location>
        <begin position="76"/>
        <end position="194"/>
    </location>
</feature>
<protein>
    <submittedName>
        <fullName evidence="3">Glycosyl transferase</fullName>
    </submittedName>
</protein>
<reference evidence="3" key="1">
    <citation type="submission" date="2014-04" db="EMBL/GenBank/DDBJ databases">
        <authorList>
            <person name="Harrison E."/>
        </authorList>
    </citation>
    <scope>NUCLEOTIDE SEQUENCE</scope>
    <source>
        <strain evidence="3">SW4</strain>
    </source>
</reference>
<reference evidence="3" key="2">
    <citation type="journal article" date="2015" name="Sci. Rep.">
        <title>Genetic analysis of capsular polysaccharide synthesis gene clusters in 79 capsular types of Klebsiella spp.</title>
        <authorList>
            <person name="Pan Y.J."/>
            <person name="Lin T.L."/>
            <person name="Chen C.T."/>
            <person name="Chen Y.Y."/>
            <person name="Hsieh P.F."/>
            <person name="Hsu C.R."/>
            <person name="Wu M.C."/>
            <person name="Wang J.T."/>
        </authorList>
    </citation>
    <scope>NUCLEOTIDE SEQUENCE</scope>
    <source>
        <strain evidence="3">SW4</strain>
    </source>
</reference>
<dbReference type="AlphaFoldDB" id="A0A0P0YSG3"/>